<dbReference type="InterPro" id="IPR011009">
    <property type="entry name" value="Kinase-like_dom_sf"/>
</dbReference>
<dbReference type="EC" id="2.7.11.1" evidence="1"/>
<reference evidence="5" key="1">
    <citation type="submission" date="2012-12" db="EMBL/GenBank/DDBJ databases">
        <authorList>
            <person name="Hellsten U."/>
            <person name="Grimwood J."/>
            <person name="Chapman J.A."/>
            <person name="Shapiro H."/>
            <person name="Aerts A."/>
            <person name="Otillar R.P."/>
            <person name="Terry A.Y."/>
            <person name="Boore J.L."/>
            <person name="Simakov O."/>
            <person name="Marletaz F."/>
            <person name="Cho S.-J."/>
            <person name="Edsinger-Gonzales E."/>
            <person name="Havlak P."/>
            <person name="Kuo D.-H."/>
            <person name="Larsson T."/>
            <person name="Lv J."/>
            <person name="Arendt D."/>
            <person name="Savage R."/>
            <person name="Osoegawa K."/>
            <person name="de Jong P."/>
            <person name="Lindberg D.R."/>
            <person name="Seaver E.C."/>
            <person name="Weisblat D.A."/>
            <person name="Putnam N.H."/>
            <person name="Grigoriev I.V."/>
            <person name="Rokhsar D.S."/>
        </authorList>
    </citation>
    <scope>NUCLEOTIDE SEQUENCE</scope>
</reference>
<dbReference type="STRING" id="6412.T1G6E7"/>
<dbReference type="GO" id="GO:0007165">
    <property type="term" value="P:signal transduction"/>
    <property type="evidence" value="ECO:0000318"/>
    <property type="project" value="GO_Central"/>
</dbReference>
<dbReference type="SUPFAM" id="SSF56112">
    <property type="entry name" value="Protein kinase-like (PK-like)"/>
    <property type="match status" value="1"/>
</dbReference>
<keyword evidence="5" id="KW-1185">Reference proteome</keyword>
<evidence type="ECO:0000259" key="2">
    <source>
        <dbReference type="PROSITE" id="PS50011"/>
    </source>
</evidence>
<evidence type="ECO:0000256" key="1">
    <source>
        <dbReference type="ARBA" id="ARBA00012513"/>
    </source>
</evidence>
<dbReference type="GO" id="GO:0004674">
    <property type="term" value="F:protein serine/threonine kinase activity"/>
    <property type="evidence" value="ECO:0000318"/>
    <property type="project" value="GO_Central"/>
</dbReference>
<dbReference type="Pfam" id="PF00069">
    <property type="entry name" value="Pkinase"/>
    <property type="match status" value="1"/>
</dbReference>
<dbReference type="GO" id="GO:0005737">
    <property type="term" value="C:cytoplasm"/>
    <property type="evidence" value="ECO:0000318"/>
    <property type="project" value="GO_Central"/>
</dbReference>
<dbReference type="OrthoDB" id="2687620at2759"/>
<name>T1G6E7_HELRO</name>
<dbReference type="GO" id="GO:0005634">
    <property type="term" value="C:nucleus"/>
    <property type="evidence" value="ECO:0000318"/>
    <property type="project" value="GO_Central"/>
</dbReference>
<dbReference type="Proteomes" id="UP000015101">
    <property type="component" value="Unassembled WGS sequence"/>
</dbReference>
<organism evidence="4 5">
    <name type="scientific">Helobdella robusta</name>
    <name type="common">Californian leech</name>
    <dbReference type="NCBI Taxonomy" id="6412"/>
    <lineage>
        <taxon>Eukaryota</taxon>
        <taxon>Metazoa</taxon>
        <taxon>Spiralia</taxon>
        <taxon>Lophotrochozoa</taxon>
        <taxon>Annelida</taxon>
        <taxon>Clitellata</taxon>
        <taxon>Hirudinea</taxon>
        <taxon>Rhynchobdellida</taxon>
        <taxon>Glossiphoniidae</taxon>
        <taxon>Helobdella</taxon>
    </lineage>
</organism>
<sequence>MNSVKEDLAYIIENGHFVIRDGEQQFKLLTKIDYGSFGIVCRGVNQVTGQPVAAKLENAITDASIDPKLLFREAQAYRRLQGGPAIPRVFGFYQNFLTCNVLVMELLGHNLELIFGASRRTFTTKTVLIIAEQMINALEFIHNHNIIHRDLKPENIVMSPRSDISKLYLIDFGFAEEYKHPYTKEHIPYLVDQNFVGTLDYASVNAHHFKQLSRRDDMESLGYILFYFLFGKLPWSGFEDEDWQQLHKTIGKMKENIDFVKLARLKPCEFSNYLKLCKRLSFTEVPEYSFYRSMFRNVHTLLHHKDDGHFDWHGMY</sequence>
<dbReference type="AlphaFoldDB" id="T1G6E7"/>
<accession>T1G6E7</accession>
<dbReference type="EMBL" id="AMQM01006817">
    <property type="status" value="NOT_ANNOTATED_CDS"/>
    <property type="molecule type" value="Genomic_DNA"/>
</dbReference>
<dbReference type="Gene3D" id="1.10.510.10">
    <property type="entry name" value="Transferase(Phosphotransferase) domain 1"/>
    <property type="match status" value="1"/>
</dbReference>
<dbReference type="KEGG" id="hro:HELRODRAFT_86632"/>
<dbReference type="PANTHER" id="PTHR11909">
    <property type="entry name" value="CASEIN KINASE-RELATED"/>
    <property type="match status" value="1"/>
</dbReference>
<dbReference type="HOGENOM" id="CLU_019279_2_0_1"/>
<reference evidence="3 5" key="2">
    <citation type="journal article" date="2013" name="Nature">
        <title>Insights into bilaterian evolution from three spiralian genomes.</title>
        <authorList>
            <person name="Simakov O."/>
            <person name="Marletaz F."/>
            <person name="Cho S.J."/>
            <person name="Edsinger-Gonzales E."/>
            <person name="Havlak P."/>
            <person name="Hellsten U."/>
            <person name="Kuo D.H."/>
            <person name="Larsson T."/>
            <person name="Lv J."/>
            <person name="Arendt D."/>
            <person name="Savage R."/>
            <person name="Osoegawa K."/>
            <person name="de Jong P."/>
            <person name="Grimwood J."/>
            <person name="Chapman J.A."/>
            <person name="Shapiro H."/>
            <person name="Aerts A."/>
            <person name="Otillar R.P."/>
            <person name="Terry A.Y."/>
            <person name="Boore J.L."/>
            <person name="Grigoriev I.V."/>
            <person name="Lindberg D.R."/>
            <person name="Seaver E.C."/>
            <person name="Weisblat D.A."/>
            <person name="Putnam N.H."/>
            <person name="Rokhsar D.S."/>
        </authorList>
    </citation>
    <scope>NUCLEOTIDE SEQUENCE</scope>
</reference>
<dbReference type="InParanoid" id="T1G6E7"/>
<feature type="domain" description="Protein kinase" evidence="2">
    <location>
        <begin position="26"/>
        <end position="316"/>
    </location>
</feature>
<dbReference type="FunFam" id="1.10.510.10:FF:001910">
    <property type="entry name" value="Uncharacterized protein"/>
    <property type="match status" value="1"/>
</dbReference>
<dbReference type="GO" id="GO:0005524">
    <property type="term" value="F:ATP binding"/>
    <property type="evidence" value="ECO:0007669"/>
    <property type="project" value="InterPro"/>
</dbReference>
<dbReference type="InterPro" id="IPR008271">
    <property type="entry name" value="Ser/Thr_kinase_AS"/>
</dbReference>
<evidence type="ECO:0000313" key="5">
    <source>
        <dbReference type="Proteomes" id="UP000015101"/>
    </source>
</evidence>
<dbReference type="PROSITE" id="PS50011">
    <property type="entry name" value="PROTEIN_KINASE_DOM"/>
    <property type="match status" value="1"/>
</dbReference>
<dbReference type="PROSITE" id="PS00108">
    <property type="entry name" value="PROTEIN_KINASE_ST"/>
    <property type="match status" value="1"/>
</dbReference>
<dbReference type="GO" id="GO:0090090">
    <property type="term" value="P:negative regulation of canonical Wnt signaling pathway"/>
    <property type="evidence" value="ECO:0000318"/>
    <property type="project" value="GO_Central"/>
</dbReference>
<evidence type="ECO:0000313" key="3">
    <source>
        <dbReference type="EMBL" id="ESN95591.1"/>
    </source>
</evidence>
<dbReference type="EnsemblMetazoa" id="HelroT86632">
    <property type="protein sequence ID" value="HelroP86632"/>
    <property type="gene ID" value="HelroG86632"/>
</dbReference>
<reference evidence="4" key="3">
    <citation type="submission" date="2015-06" db="UniProtKB">
        <authorList>
            <consortium name="EnsemblMetazoa"/>
        </authorList>
    </citation>
    <scope>IDENTIFICATION</scope>
</reference>
<dbReference type="InterPro" id="IPR000719">
    <property type="entry name" value="Prot_kinase_dom"/>
</dbReference>
<dbReference type="CDD" id="cd14016">
    <property type="entry name" value="STKc_CK1"/>
    <property type="match status" value="1"/>
</dbReference>
<dbReference type="eggNOG" id="KOG1163">
    <property type="taxonomic scope" value="Eukaryota"/>
</dbReference>
<protein>
    <recommendedName>
        <fullName evidence="1">non-specific serine/threonine protein kinase</fullName>
        <ecNumber evidence="1">2.7.11.1</ecNumber>
    </recommendedName>
</protein>
<dbReference type="InterPro" id="IPR050235">
    <property type="entry name" value="CK1_Ser-Thr_kinase"/>
</dbReference>
<dbReference type="CTD" id="20216644"/>
<proteinExistence type="predicted"/>
<gene>
    <name evidence="4" type="primary">20216644</name>
    <name evidence="3" type="ORF">HELRODRAFT_86632</name>
</gene>
<dbReference type="SMART" id="SM00220">
    <property type="entry name" value="S_TKc"/>
    <property type="match status" value="1"/>
</dbReference>
<evidence type="ECO:0000313" key="4">
    <source>
        <dbReference type="EnsemblMetazoa" id="HelroP86632"/>
    </source>
</evidence>
<dbReference type="GeneID" id="20216644"/>
<dbReference type="EMBL" id="KB097519">
    <property type="protein sequence ID" value="ESN95591.1"/>
    <property type="molecule type" value="Genomic_DNA"/>
</dbReference>
<dbReference type="RefSeq" id="XP_009026305.1">
    <property type="nucleotide sequence ID" value="XM_009028057.1"/>
</dbReference>